<keyword evidence="3" id="KW-0325">Glycoprotein</keyword>
<dbReference type="InterPro" id="IPR011042">
    <property type="entry name" value="6-blade_b-propeller_TolB-like"/>
</dbReference>
<evidence type="ECO:0000256" key="1">
    <source>
        <dbReference type="ARBA" id="ARBA00022729"/>
    </source>
</evidence>
<dbReference type="EMBL" id="UINC01191345">
    <property type="protein sequence ID" value="SVE05948.1"/>
    <property type="molecule type" value="Genomic_DNA"/>
</dbReference>
<evidence type="ECO:0000313" key="4">
    <source>
        <dbReference type="EMBL" id="SVE05948.1"/>
    </source>
</evidence>
<dbReference type="PROSITE" id="PS51125">
    <property type="entry name" value="NHL"/>
    <property type="match status" value="1"/>
</dbReference>
<gene>
    <name evidence="4" type="ORF">METZ01_LOCUS458802</name>
</gene>
<sequence length="204" mass="21469">VLKFSADGELLMTLGTPGVGAAGRDTLDQPCDVVVAPDGTIYVADGHGGQLPGAGKHTTARVVKFAADGTYLMEWGSHGTEPGQFRTPHAIDLDSSGRVVVADRGNDRLQVFDTNGMFIESFYQYSRPSGLHIADDDTVYVADSASSRNGQHPGWEFGIRIGNLRNGSFDVFIDGSNPEGVAVSANGTIYGAVVAYGGALLKYV</sequence>
<keyword evidence="1" id="KW-0732">Signal</keyword>
<feature type="non-terminal residue" evidence="4">
    <location>
        <position position="1"/>
    </location>
</feature>
<reference evidence="4" key="1">
    <citation type="submission" date="2018-05" db="EMBL/GenBank/DDBJ databases">
        <authorList>
            <person name="Lanie J.A."/>
            <person name="Ng W.-L."/>
            <person name="Kazmierczak K.M."/>
            <person name="Andrzejewski T.M."/>
            <person name="Davidsen T.M."/>
            <person name="Wayne K.J."/>
            <person name="Tettelin H."/>
            <person name="Glass J.I."/>
            <person name="Rusch D."/>
            <person name="Podicherti R."/>
            <person name="Tsui H.-C.T."/>
            <person name="Winkler M.E."/>
        </authorList>
    </citation>
    <scope>NUCLEOTIDE SEQUENCE</scope>
</reference>
<feature type="non-terminal residue" evidence="4">
    <location>
        <position position="204"/>
    </location>
</feature>
<dbReference type="AlphaFoldDB" id="A0A383AFT6"/>
<dbReference type="InterPro" id="IPR001258">
    <property type="entry name" value="NHL_repeat"/>
</dbReference>
<dbReference type="SUPFAM" id="SSF101898">
    <property type="entry name" value="NHL repeat"/>
    <property type="match status" value="1"/>
</dbReference>
<organism evidence="4">
    <name type="scientific">marine metagenome</name>
    <dbReference type="NCBI Taxonomy" id="408172"/>
    <lineage>
        <taxon>unclassified sequences</taxon>
        <taxon>metagenomes</taxon>
        <taxon>ecological metagenomes</taxon>
    </lineage>
</organism>
<dbReference type="PANTHER" id="PTHR10680">
    <property type="entry name" value="PEPTIDYL-GLYCINE ALPHA-AMIDATING MONOOXYGENASE"/>
    <property type="match status" value="1"/>
</dbReference>
<dbReference type="Gene3D" id="2.120.10.30">
    <property type="entry name" value="TolB, C-terminal domain"/>
    <property type="match status" value="1"/>
</dbReference>
<proteinExistence type="predicted"/>
<protein>
    <recommendedName>
        <fullName evidence="5">SMP-30/Gluconolactonase/LRE-like region domain-containing protein</fullName>
    </recommendedName>
</protein>
<evidence type="ECO:0000256" key="2">
    <source>
        <dbReference type="ARBA" id="ARBA00022737"/>
    </source>
</evidence>
<name>A0A383AFT6_9ZZZZ</name>
<keyword evidence="2" id="KW-0677">Repeat</keyword>
<dbReference type="Pfam" id="PF01436">
    <property type="entry name" value="NHL"/>
    <property type="match status" value="1"/>
</dbReference>
<accession>A0A383AFT6</accession>
<evidence type="ECO:0008006" key="5">
    <source>
        <dbReference type="Google" id="ProtNLM"/>
    </source>
</evidence>
<evidence type="ECO:0000256" key="3">
    <source>
        <dbReference type="ARBA" id="ARBA00023180"/>
    </source>
</evidence>